<dbReference type="Proteomes" id="UP000270296">
    <property type="component" value="Unassembled WGS sequence"/>
</dbReference>
<name>A0A183J8Z9_9BILA</name>
<dbReference type="GO" id="GO:0016020">
    <property type="term" value="C:membrane"/>
    <property type="evidence" value="ECO:0007669"/>
    <property type="project" value="UniProtKB-SubCell"/>
</dbReference>
<dbReference type="SUPFAM" id="SSF103473">
    <property type="entry name" value="MFS general substrate transporter"/>
    <property type="match status" value="1"/>
</dbReference>
<accession>A0A183J8Z9</accession>
<reference evidence="4 5" key="2">
    <citation type="submission" date="2018-11" db="EMBL/GenBank/DDBJ databases">
        <authorList>
            <consortium name="Pathogen Informatics"/>
        </authorList>
    </citation>
    <scope>NUCLEOTIDE SEQUENCE [LARGE SCALE GENOMIC DNA]</scope>
</reference>
<evidence type="ECO:0000256" key="2">
    <source>
        <dbReference type="SAM" id="Phobius"/>
    </source>
</evidence>
<dbReference type="EMBL" id="UZAM01017523">
    <property type="protein sequence ID" value="VDP47508.1"/>
    <property type="molecule type" value="Genomic_DNA"/>
</dbReference>
<evidence type="ECO:0000313" key="5">
    <source>
        <dbReference type="Proteomes" id="UP000270296"/>
    </source>
</evidence>
<keyword evidence="2" id="KW-0472">Membrane</keyword>
<organism evidence="6">
    <name type="scientific">Soboliphyme baturini</name>
    <dbReference type="NCBI Taxonomy" id="241478"/>
    <lineage>
        <taxon>Eukaryota</taxon>
        <taxon>Metazoa</taxon>
        <taxon>Ecdysozoa</taxon>
        <taxon>Nematoda</taxon>
        <taxon>Enoplea</taxon>
        <taxon>Dorylaimia</taxon>
        <taxon>Dioctophymatida</taxon>
        <taxon>Dioctophymatoidea</taxon>
        <taxon>Soboliphymatidae</taxon>
        <taxon>Soboliphyme</taxon>
    </lineage>
</organism>
<comment type="subcellular location">
    <subcellularLocation>
        <location evidence="1">Membrane</location>
        <topology evidence="1">Multi-pass membrane protein</topology>
    </subcellularLocation>
</comment>
<evidence type="ECO:0000256" key="1">
    <source>
        <dbReference type="ARBA" id="ARBA00004141"/>
    </source>
</evidence>
<dbReference type="Gene3D" id="1.20.1250.20">
    <property type="entry name" value="MFS general substrate transporter like domains"/>
    <property type="match status" value="1"/>
</dbReference>
<feature type="transmembrane region" description="Helical" evidence="2">
    <location>
        <begin position="18"/>
        <end position="38"/>
    </location>
</feature>
<dbReference type="PROSITE" id="PS50850">
    <property type="entry name" value="MFS"/>
    <property type="match status" value="1"/>
</dbReference>
<feature type="domain" description="Major facilitator superfamily (MFS) profile" evidence="3">
    <location>
        <begin position="1"/>
        <end position="42"/>
    </location>
</feature>
<dbReference type="InterPro" id="IPR020846">
    <property type="entry name" value="MFS_dom"/>
</dbReference>
<dbReference type="GO" id="GO:0022857">
    <property type="term" value="F:transmembrane transporter activity"/>
    <property type="evidence" value="ECO:0007669"/>
    <property type="project" value="InterPro"/>
</dbReference>
<dbReference type="AlphaFoldDB" id="A0A183J8Z9"/>
<keyword evidence="2" id="KW-0812">Transmembrane</keyword>
<protein>
    <submittedName>
        <fullName evidence="6">MFS domain-containing protein</fullName>
    </submittedName>
</protein>
<dbReference type="WBParaSite" id="SBAD_0001275301-mRNA-1">
    <property type="protein sequence ID" value="SBAD_0001275301-mRNA-1"/>
    <property type="gene ID" value="SBAD_0001275301"/>
</dbReference>
<sequence>MVFAPLFGYIGDRYPRKFVILLGIVVWSGSVLLSTFVLSDVS</sequence>
<dbReference type="OrthoDB" id="6770063at2759"/>
<dbReference type="InterPro" id="IPR036259">
    <property type="entry name" value="MFS_trans_sf"/>
</dbReference>
<keyword evidence="5" id="KW-1185">Reference proteome</keyword>
<reference evidence="6" key="1">
    <citation type="submission" date="2016-06" db="UniProtKB">
        <authorList>
            <consortium name="WormBaseParasite"/>
        </authorList>
    </citation>
    <scope>IDENTIFICATION</scope>
</reference>
<gene>
    <name evidence="4" type="ORF">SBAD_LOCUS12347</name>
</gene>
<evidence type="ECO:0000313" key="4">
    <source>
        <dbReference type="EMBL" id="VDP47508.1"/>
    </source>
</evidence>
<evidence type="ECO:0000313" key="6">
    <source>
        <dbReference type="WBParaSite" id="SBAD_0001275301-mRNA-1"/>
    </source>
</evidence>
<proteinExistence type="predicted"/>
<keyword evidence="2" id="KW-1133">Transmembrane helix</keyword>
<evidence type="ECO:0000259" key="3">
    <source>
        <dbReference type="PROSITE" id="PS50850"/>
    </source>
</evidence>